<protein>
    <submittedName>
        <fullName evidence="2">DUF2529 domain-containing protein</fullName>
    </submittedName>
</protein>
<accession>A0ABR9QGY4</accession>
<evidence type="ECO:0000313" key="2">
    <source>
        <dbReference type="EMBL" id="MBE4907742.1"/>
    </source>
</evidence>
<dbReference type="Proteomes" id="UP001516662">
    <property type="component" value="Unassembled WGS sequence"/>
</dbReference>
<dbReference type="InterPro" id="IPR019676">
    <property type="entry name" value="DUF2529"/>
</dbReference>
<comment type="caution">
    <text evidence="2">The sequence shown here is derived from an EMBL/GenBank/DDBJ whole genome shotgun (WGS) entry which is preliminary data.</text>
</comment>
<evidence type="ECO:0000313" key="3">
    <source>
        <dbReference type="Proteomes" id="UP001516662"/>
    </source>
</evidence>
<dbReference type="Gene3D" id="3.40.50.10490">
    <property type="entry name" value="Glucose-6-phosphate isomerase like protein, domain 1"/>
    <property type="match status" value="1"/>
</dbReference>
<sequence>MLKIFTTQLQGLFTKIHDKELLSIEDGARLLAQAAIGEGIIYIHGFAEMEAVTLEATIGQEPMISAARLIDDTKQMAEVSPVDRVLLVTRFSTDEDAIELAQTLTTKGIEVVAISALVPNSEGPSLDKIVDIYIDSKLGKPLIPDDDGNRFGFPSIITALYAYYGLAFSIKEMVEEYLEEEEEE</sequence>
<feature type="domain" description="DUF2529" evidence="1">
    <location>
        <begin position="1"/>
        <end position="173"/>
    </location>
</feature>
<reference evidence="2 3" key="1">
    <citation type="submission" date="2020-10" db="EMBL/GenBank/DDBJ databases">
        <title>Bacillus sp. HD4P25, an endophyte from a halophyte.</title>
        <authorList>
            <person name="Sun J.-Q."/>
        </authorList>
    </citation>
    <scope>NUCLEOTIDE SEQUENCE [LARGE SCALE GENOMIC DNA]</scope>
    <source>
        <strain evidence="2 3">YIM 93174</strain>
    </source>
</reference>
<dbReference type="EMBL" id="JADCLJ010000016">
    <property type="protein sequence ID" value="MBE4907742.1"/>
    <property type="molecule type" value="Genomic_DNA"/>
</dbReference>
<dbReference type="RefSeq" id="WP_193535217.1">
    <property type="nucleotide sequence ID" value="NZ_JADCLJ010000016.1"/>
</dbReference>
<dbReference type="Pfam" id="PF10740">
    <property type="entry name" value="DUF2529"/>
    <property type="match status" value="1"/>
</dbReference>
<proteinExistence type="predicted"/>
<organism evidence="2 3">
    <name type="scientific">Litchfieldia luteola</name>
    <dbReference type="NCBI Taxonomy" id="682179"/>
    <lineage>
        <taxon>Bacteria</taxon>
        <taxon>Bacillati</taxon>
        <taxon>Bacillota</taxon>
        <taxon>Bacilli</taxon>
        <taxon>Bacillales</taxon>
        <taxon>Bacillaceae</taxon>
        <taxon>Litchfieldia</taxon>
    </lineage>
</organism>
<evidence type="ECO:0000259" key="1">
    <source>
        <dbReference type="Pfam" id="PF10740"/>
    </source>
</evidence>
<name>A0ABR9QGY4_9BACI</name>
<keyword evidence="3" id="KW-1185">Reference proteome</keyword>
<gene>
    <name evidence="2" type="ORF">IMZ08_06700</name>
</gene>